<dbReference type="Proteomes" id="UP000240883">
    <property type="component" value="Unassembled WGS sequence"/>
</dbReference>
<name>A0A2T2P1Y9_CORCC</name>
<feature type="compositionally biased region" description="Low complexity" evidence="1">
    <location>
        <begin position="751"/>
        <end position="763"/>
    </location>
</feature>
<feature type="compositionally biased region" description="Pro residues" evidence="1">
    <location>
        <begin position="722"/>
        <end position="731"/>
    </location>
</feature>
<sequence>MAAAGRVQFWCNCRAAVAVAVVQACAGAARSPLASRAACARLIAILPCLQKPSHHAIRLRLSLDPALRPASHPAPLPDNCPSAPTTIAPAVPRPAQHQRARHWPAPRASPQPASESSKPLGAPPPAPTPNQTTPLSPRRVHAPVTSTDCTQPAAAIMQNPQMAQMGMNANPGPVDGTPVMANAPRPRMAESDSIASRDQLNTYIYDYFLRNNHTKLAAMMITCDLNMNLGPGGKRSPNQLNGVDSLEEKDLPPPKLPEHQLSDNSFLLDWWCQFWDVFKAARGRAGKPASAQYIAHTRNLAQMQNEQRNQRMMMNMNGGVNPAQYNMMRNMQNGVPPNDLKRAAVMRNQPGGNPMGNMNPMNKQAMMSAQMQRDGSNMDMNGQRPQSPGSTENAPSPNKRPRVDGRPPQPCQILAPEADQARRAGGMNAGNMAGNQFNEFNSQAQGVQQKSIEVYAQSLAQQHRIALNNSAPAQGMNSGVQGSPMNQGLENHAHDMFAGNQPRPGLQNAPAGQPGGNHALQDYQMQLMLLEQQNKKRLLMARQEQDSMSGHPGQAGGPGFPPTMSPQGSRAGPSPNPTDQMKRGTPKMNQPGLPGSPMPDGSMQQRNSPAPGGGNMAAFDPSQMPPGMPPQFGYPQGMQQNPMMRPPSSHPQFNGQPLTPQQMEAMRRSGAMPPNGWPQNGPQQGMMPNQQQMPMGTPQQRGQMPPPPAPTGEQPRTQEPSPQQPAAPPTPSQKNKANPKKPANKKDNKKPANAKGANTGATPSASNGEEPPTPTPSTPITPLHPQSFKNGQPQPPAQQPAQVQPPVAPPQQQQQQPPMDNGNAPFGAIEPDTSMDFSMGFGEQDTLENFDFDSFLHVDDGTSGFGNIGDFTFGDTAEVGLDQ</sequence>
<protein>
    <recommendedName>
        <fullName evidence="4">LisH domain-containing protein</fullName>
    </recommendedName>
</protein>
<feature type="region of interest" description="Disordered" evidence="1">
    <location>
        <begin position="542"/>
        <end position="841"/>
    </location>
</feature>
<feature type="compositionally biased region" description="Polar residues" evidence="1">
    <location>
        <begin position="650"/>
        <end position="662"/>
    </location>
</feature>
<dbReference type="AlphaFoldDB" id="A0A2T2P1Y9"/>
<evidence type="ECO:0008006" key="4">
    <source>
        <dbReference type="Google" id="ProtNLM"/>
    </source>
</evidence>
<feature type="region of interest" description="Disordered" evidence="1">
    <location>
        <begin position="232"/>
        <end position="257"/>
    </location>
</feature>
<feature type="region of interest" description="Disordered" evidence="1">
    <location>
        <begin position="70"/>
        <end position="143"/>
    </location>
</feature>
<evidence type="ECO:0000256" key="1">
    <source>
        <dbReference type="SAM" id="MobiDB-lite"/>
    </source>
</evidence>
<gene>
    <name evidence="2" type="ORF">BS50DRAFT_583337</name>
</gene>
<dbReference type="STRING" id="1448308.A0A2T2P1Y9"/>
<dbReference type="OrthoDB" id="5600002at2759"/>
<feature type="compositionally biased region" description="Basic and acidic residues" evidence="1">
    <location>
        <begin position="246"/>
        <end position="257"/>
    </location>
</feature>
<dbReference type="EMBL" id="KZ678130">
    <property type="protein sequence ID" value="PSN71687.1"/>
    <property type="molecule type" value="Genomic_DNA"/>
</dbReference>
<organism evidence="2 3">
    <name type="scientific">Corynespora cassiicola Philippines</name>
    <dbReference type="NCBI Taxonomy" id="1448308"/>
    <lineage>
        <taxon>Eukaryota</taxon>
        <taxon>Fungi</taxon>
        <taxon>Dikarya</taxon>
        <taxon>Ascomycota</taxon>
        <taxon>Pezizomycotina</taxon>
        <taxon>Dothideomycetes</taxon>
        <taxon>Pleosporomycetidae</taxon>
        <taxon>Pleosporales</taxon>
        <taxon>Corynesporascaceae</taxon>
        <taxon>Corynespora</taxon>
    </lineage>
</organism>
<feature type="compositionally biased region" description="Low complexity" evidence="1">
    <location>
        <begin position="672"/>
        <end position="703"/>
    </location>
</feature>
<feature type="compositionally biased region" description="Low complexity" evidence="1">
    <location>
        <begin position="711"/>
        <end position="721"/>
    </location>
</feature>
<reference evidence="2 3" key="1">
    <citation type="journal article" date="2018" name="Front. Microbiol.">
        <title>Genome-Wide Analysis of Corynespora cassiicola Leaf Fall Disease Putative Effectors.</title>
        <authorList>
            <person name="Lopez D."/>
            <person name="Ribeiro S."/>
            <person name="Label P."/>
            <person name="Fumanal B."/>
            <person name="Venisse J.S."/>
            <person name="Kohler A."/>
            <person name="de Oliveira R.R."/>
            <person name="Labutti K."/>
            <person name="Lipzen A."/>
            <person name="Lail K."/>
            <person name="Bauer D."/>
            <person name="Ohm R.A."/>
            <person name="Barry K.W."/>
            <person name="Spatafora J."/>
            <person name="Grigoriev I.V."/>
            <person name="Martin F.M."/>
            <person name="Pujade-Renaud V."/>
        </authorList>
    </citation>
    <scope>NUCLEOTIDE SEQUENCE [LARGE SCALE GENOMIC DNA]</scope>
    <source>
        <strain evidence="2 3">Philippines</strain>
    </source>
</reference>
<dbReference type="PROSITE" id="PS51257">
    <property type="entry name" value="PROKAR_LIPOPROTEIN"/>
    <property type="match status" value="1"/>
</dbReference>
<accession>A0A2T2P1Y9</accession>
<evidence type="ECO:0000313" key="3">
    <source>
        <dbReference type="Proteomes" id="UP000240883"/>
    </source>
</evidence>
<evidence type="ECO:0000313" key="2">
    <source>
        <dbReference type="EMBL" id="PSN71687.1"/>
    </source>
</evidence>
<proteinExistence type="predicted"/>
<keyword evidence="3" id="KW-1185">Reference proteome</keyword>
<feature type="compositionally biased region" description="Polar residues" evidence="1">
    <location>
        <begin position="368"/>
        <end position="396"/>
    </location>
</feature>
<feature type="region of interest" description="Disordered" evidence="1">
    <location>
        <begin position="368"/>
        <end position="412"/>
    </location>
</feature>
<feature type="compositionally biased region" description="Low complexity" evidence="1">
    <location>
        <begin position="799"/>
        <end position="818"/>
    </location>
</feature>